<reference evidence="1" key="1">
    <citation type="submission" date="2024-09" db="EMBL/GenBank/DDBJ databases">
        <title>Black Yeasts Isolated from many extreme environments.</title>
        <authorList>
            <person name="Coleine C."/>
            <person name="Stajich J.E."/>
            <person name="Selbmann L."/>
        </authorList>
    </citation>
    <scope>NUCLEOTIDE SEQUENCE</scope>
    <source>
        <strain evidence="1">CCFEE 5737</strain>
    </source>
</reference>
<organism evidence="1 2">
    <name type="scientific">Coniosporium uncinatum</name>
    <dbReference type="NCBI Taxonomy" id="93489"/>
    <lineage>
        <taxon>Eukaryota</taxon>
        <taxon>Fungi</taxon>
        <taxon>Dikarya</taxon>
        <taxon>Ascomycota</taxon>
        <taxon>Pezizomycotina</taxon>
        <taxon>Dothideomycetes</taxon>
        <taxon>Dothideomycetes incertae sedis</taxon>
        <taxon>Coniosporium</taxon>
    </lineage>
</organism>
<keyword evidence="2" id="KW-1185">Reference proteome</keyword>
<evidence type="ECO:0000313" key="1">
    <source>
        <dbReference type="EMBL" id="KAK3059352.1"/>
    </source>
</evidence>
<gene>
    <name evidence="1" type="ORF">LTS18_011074</name>
</gene>
<protein>
    <submittedName>
        <fullName evidence="1">Uncharacterized protein</fullName>
    </submittedName>
</protein>
<sequence length="258" mass="27748">MSNEIANSSDAEDEVIELAATSSSKTTGPTPRRVLSAVVIDKNKMAPDTAIVPFPEVKGSRSVSTNTSSTEDNMEYDTPNTSISVTPAEFGNGNKMLRTRSAAEETYTLGSKRKRGSYAIKDESDEELDTVKMDITGDAELARALQEQEYGEADFKCAKTEAGPSSRRKPAILDSDDEDDLSSIATVESDAMEEFKTPAKKATVAFKARPKKHAAKAASKGRISRQASSSAKKAISQPKTETDDEVDDSEDDDAFSLA</sequence>
<proteinExistence type="predicted"/>
<dbReference type="EMBL" id="JAWDJW010009492">
    <property type="protein sequence ID" value="KAK3059352.1"/>
    <property type="molecule type" value="Genomic_DNA"/>
</dbReference>
<accession>A0ACC3CZ26</accession>
<dbReference type="Proteomes" id="UP001186974">
    <property type="component" value="Unassembled WGS sequence"/>
</dbReference>
<evidence type="ECO:0000313" key="2">
    <source>
        <dbReference type="Proteomes" id="UP001186974"/>
    </source>
</evidence>
<name>A0ACC3CZ26_9PEZI</name>
<feature type="non-terminal residue" evidence="1">
    <location>
        <position position="258"/>
    </location>
</feature>
<comment type="caution">
    <text evidence="1">The sequence shown here is derived from an EMBL/GenBank/DDBJ whole genome shotgun (WGS) entry which is preliminary data.</text>
</comment>